<reference evidence="2 3" key="1">
    <citation type="submission" date="2021-11" db="EMBL/GenBank/DDBJ databases">
        <title>Black yeast isolated from Biological Soil Crust.</title>
        <authorList>
            <person name="Kurbessoian T."/>
        </authorList>
    </citation>
    <scope>NUCLEOTIDE SEQUENCE [LARGE SCALE GENOMIC DNA]</scope>
    <source>
        <strain evidence="2 3">CCFEE 5522</strain>
    </source>
</reference>
<dbReference type="AlphaFoldDB" id="A0AAV9JLH5"/>
<comment type="caution">
    <text evidence="2">The sequence shown here is derived from an EMBL/GenBank/DDBJ whole genome shotgun (WGS) entry which is preliminary data.</text>
</comment>
<evidence type="ECO:0000313" key="3">
    <source>
        <dbReference type="Proteomes" id="UP001324427"/>
    </source>
</evidence>
<dbReference type="Proteomes" id="UP001324427">
    <property type="component" value="Unassembled WGS sequence"/>
</dbReference>
<feature type="region of interest" description="Disordered" evidence="1">
    <location>
        <begin position="137"/>
        <end position="197"/>
    </location>
</feature>
<feature type="region of interest" description="Disordered" evidence="1">
    <location>
        <begin position="1"/>
        <end position="106"/>
    </location>
</feature>
<sequence>MALTRSGSTPNVPTTLRHPTPSVSSDGHSPYGSYSRSIMSLEQMAEEMSTGGSDIGEEIRRMNDESKQRSRQSSIQSSHQGDVNGVRGGGGAELGRIETTGSRTSSYGNSAVGLNGAARWGGYSPGGYISSPVGSVHSGSWPHAPTARKPSASGSSRLAQMVEPVQEGKPLDSPLASNSASYFDTQPSRQHSQSSFAQRYDRIADQIEQSLVHVPPSPPKHTIAMHTNGDGGHAARQFSGGVMPPDRPRSADTFQEAQVAFKDFDGVHFSPNAEEFVELDQNGDEVRRVSARSSAGMSMDAASLLRTPRVRPITYAEPPPGENMVYYPAPVPRMLNLPKRLSQLPAASVQAKRRSQVLSQLQPEARQSAPWLPQLDFADGADPSNRSHRSQNSGSQQSEHPRPILNERMSVRNLQNLPPQLRASIFFDHQSLQQDVDIKSDSAVATLDNILAASATAPASAFTDHPYAGDVRRSVYAPQSTAARRSTVIPGATTLADTADMKKRRSSTIGNLLRRSSSGDQLTEQLQKRGSRSSLLLDFNEGGKRLQKRKSQMTMAGELDEQAAPIRTPGNEVPEPDLASGLIEQDVGDAEVEMREREQRAANGSRLGTMVSGQRLDDGEQIADDFKEAEAQEDLEGEPVFAQPTTLLAELQVRKANLKSRNRSAVTAYPNGMHSTLLELDAVEEIQNKKRRQKRVPLAWEEPNMHTDEADLDDDVPLGVLYPGKQGMITGKRQVGDGKDWDRPLGLMEKRQLEDNEPLRSRRNRLQGLPPGFGRAPSPDRRPGLLPNASELHLAGQPDAPPEGQAEDGAEDDTAGETLGQRSRRLRTKDALDTTISEFAPKVGSRPASTFADDVLSQFGGLDVKEQPAGSTKDVVVAGAEKPVEAGAEEDETLGQRRARLQREREASGEQTTQTRPDMLRSSSSFANLLATNPVGAARRASREHKPAQGTLLHSSAQQQAKQKAQIFNTNVRSSSYGMDKALVDVGNGSRPHTARETGAGGLLSQQMKGMAAAGGFAGGMYNNGLGGIGSAAAQQGVQTSASTPMFGANGTNSYFASPTAFHAYGNHPAAKAYPQGMMGQPMASPLVYQQGFAGGAPMTGYGYPTMGGYAGGYGAHPMAYGNGMAGTMAPEEPLDPKQRDAIDQWRSRVGQ</sequence>
<gene>
    <name evidence="2" type="ORF">LTR36_002430</name>
</gene>
<dbReference type="EMBL" id="JAVFHQ010000017">
    <property type="protein sequence ID" value="KAK4545866.1"/>
    <property type="molecule type" value="Genomic_DNA"/>
</dbReference>
<evidence type="ECO:0000313" key="2">
    <source>
        <dbReference type="EMBL" id="KAK4545866.1"/>
    </source>
</evidence>
<feature type="compositionally biased region" description="Acidic residues" evidence="1">
    <location>
        <begin position="805"/>
        <end position="815"/>
    </location>
</feature>
<proteinExistence type="predicted"/>
<feature type="region of interest" description="Disordered" evidence="1">
    <location>
        <begin position="729"/>
        <end position="829"/>
    </location>
</feature>
<accession>A0AAV9JLH5</accession>
<feature type="region of interest" description="Disordered" evidence="1">
    <location>
        <begin position="516"/>
        <end position="535"/>
    </location>
</feature>
<feature type="compositionally biased region" description="Polar residues" evidence="1">
    <location>
        <begin position="21"/>
        <end position="40"/>
    </location>
</feature>
<feature type="compositionally biased region" description="Polar residues" evidence="1">
    <location>
        <begin position="175"/>
        <end position="197"/>
    </location>
</feature>
<protein>
    <submittedName>
        <fullName evidence="2">Uncharacterized protein</fullName>
    </submittedName>
</protein>
<evidence type="ECO:0000256" key="1">
    <source>
        <dbReference type="SAM" id="MobiDB-lite"/>
    </source>
</evidence>
<name>A0AAV9JLH5_9PEZI</name>
<feature type="compositionally biased region" description="Polar residues" evidence="1">
    <location>
        <begin position="516"/>
        <end position="525"/>
    </location>
</feature>
<feature type="region of interest" description="Disordered" evidence="1">
    <location>
        <begin position="355"/>
        <end position="403"/>
    </location>
</feature>
<organism evidence="2 3">
    <name type="scientific">Oleoguttula mirabilis</name>
    <dbReference type="NCBI Taxonomy" id="1507867"/>
    <lineage>
        <taxon>Eukaryota</taxon>
        <taxon>Fungi</taxon>
        <taxon>Dikarya</taxon>
        <taxon>Ascomycota</taxon>
        <taxon>Pezizomycotina</taxon>
        <taxon>Dothideomycetes</taxon>
        <taxon>Dothideomycetidae</taxon>
        <taxon>Mycosphaerellales</taxon>
        <taxon>Teratosphaeriaceae</taxon>
        <taxon>Oleoguttula</taxon>
    </lineage>
</organism>
<feature type="compositionally biased region" description="Basic and acidic residues" evidence="1">
    <location>
        <begin position="1135"/>
        <end position="1152"/>
    </location>
</feature>
<feature type="region of interest" description="Disordered" evidence="1">
    <location>
        <begin position="1128"/>
        <end position="1152"/>
    </location>
</feature>
<feature type="compositionally biased region" description="Polar residues" evidence="1">
    <location>
        <begin position="1"/>
        <end position="14"/>
    </location>
</feature>
<feature type="compositionally biased region" description="Basic and acidic residues" evidence="1">
    <location>
        <begin position="57"/>
        <end position="68"/>
    </location>
</feature>
<keyword evidence="3" id="KW-1185">Reference proteome</keyword>
<feature type="compositionally biased region" description="Low complexity" evidence="1">
    <location>
        <begin position="71"/>
        <end position="85"/>
    </location>
</feature>
<feature type="compositionally biased region" description="Basic and acidic residues" evidence="1">
    <location>
        <begin position="734"/>
        <end position="760"/>
    </location>
</feature>